<comment type="caution">
    <text evidence="1">The sequence shown here is derived from an EMBL/GenBank/DDBJ whole genome shotgun (WGS) entry which is preliminary data.</text>
</comment>
<evidence type="ECO:0000313" key="2">
    <source>
        <dbReference type="Proteomes" id="UP001472677"/>
    </source>
</evidence>
<dbReference type="Proteomes" id="UP001472677">
    <property type="component" value="Unassembled WGS sequence"/>
</dbReference>
<reference evidence="1 2" key="1">
    <citation type="journal article" date="2024" name="G3 (Bethesda)">
        <title>Genome assembly of Hibiscus sabdariffa L. provides insights into metabolisms of medicinal natural products.</title>
        <authorList>
            <person name="Kim T."/>
        </authorList>
    </citation>
    <scope>NUCLEOTIDE SEQUENCE [LARGE SCALE GENOMIC DNA]</scope>
    <source>
        <strain evidence="1">TK-2024</strain>
        <tissue evidence="1">Old leaves</tissue>
    </source>
</reference>
<dbReference type="EMBL" id="JBBPBM010000217">
    <property type="protein sequence ID" value="KAK8500398.1"/>
    <property type="molecule type" value="Genomic_DNA"/>
</dbReference>
<protein>
    <submittedName>
        <fullName evidence="1">Uncharacterized protein</fullName>
    </submittedName>
</protein>
<proteinExistence type="predicted"/>
<accession>A0ABR2B0Y3</accession>
<gene>
    <name evidence="1" type="ORF">V6N12_013922</name>
</gene>
<organism evidence="1 2">
    <name type="scientific">Hibiscus sabdariffa</name>
    <name type="common">roselle</name>
    <dbReference type="NCBI Taxonomy" id="183260"/>
    <lineage>
        <taxon>Eukaryota</taxon>
        <taxon>Viridiplantae</taxon>
        <taxon>Streptophyta</taxon>
        <taxon>Embryophyta</taxon>
        <taxon>Tracheophyta</taxon>
        <taxon>Spermatophyta</taxon>
        <taxon>Magnoliopsida</taxon>
        <taxon>eudicotyledons</taxon>
        <taxon>Gunneridae</taxon>
        <taxon>Pentapetalae</taxon>
        <taxon>rosids</taxon>
        <taxon>malvids</taxon>
        <taxon>Malvales</taxon>
        <taxon>Malvaceae</taxon>
        <taxon>Malvoideae</taxon>
        <taxon>Hibiscus</taxon>
    </lineage>
</organism>
<sequence length="73" mass="8158">MRASNELQQRLVNFESMVLEVGTTLVLEVISGGLEFGSEHSREADIEGAQRSTTMIRANFELHLRSPIETVEP</sequence>
<evidence type="ECO:0000313" key="1">
    <source>
        <dbReference type="EMBL" id="KAK8500398.1"/>
    </source>
</evidence>
<keyword evidence="2" id="KW-1185">Reference proteome</keyword>
<name>A0ABR2B0Y3_9ROSI</name>